<evidence type="ECO:0000256" key="11">
    <source>
        <dbReference type="ARBA" id="ARBA00061523"/>
    </source>
</evidence>
<dbReference type="GO" id="GO:0004314">
    <property type="term" value="F:[acyl-carrier-protein] S-malonyltransferase activity"/>
    <property type="evidence" value="ECO:0007669"/>
    <property type="project" value="UniProtKB-EC"/>
</dbReference>
<evidence type="ECO:0000256" key="2">
    <source>
        <dbReference type="ARBA" id="ARBA00005194"/>
    </source>
</evidence>
<keyword evidence="7" id="KW-0809">Transit peptide</keyword>
<comment type="caution">
    <text evidence="15">The sequence shown here is derived from an EMBL/GenBank/DDBJ whole genome shotgun (WGS) entry which is preliminary data.</text>
</comment>
<dbReference type="InterPro" id="IPR016036">
    <property type="entry name" value="Malonyl_transacylase_ACP-bd"/>
</dbReference>
<comment type="subcellular location">
    <subcellularLocation>
        <location evidence="1">Mitochondrion</location>
    </subcellularLocation>
</comment>
<dbReference type="Gene3D" id="3.30.70.250">
    <property type="entry name" value="Malonyl-CoA ACP transacylase, ACP-binding"/>
    <property type="match status" value="1"/>
</dbReference>
<keyword evidence="16" id="KW-1185">Reference proteome</keyword>
<keyword evidence="5" id="KW-0808">Transferase</keyword>
<evidence type="ECO:0000256" key="9">
    <source>
        <dbReference type="ARBA" id="ARBA00023128"/>
    </source>
</evidence>
<dbReference type="Pfam" id="PF00698">
    <property type="entry name" value="Acyl_transf_1"/>
    <property type="match status" value="1"/>
</dbReference>
<feature type="region of interest" description="Disordered" evidence="13">
    <location>
        <begin position="140"/>
        <end position="161"/>
    </location>
</feature>
<evidence type="ECO:0000256" key="13">
    <source>
        <dbReference type="SAM" id="MobiDB-lite"/>
    </source>
</evidence>
<accession>A0AAV2II60</accession>
<evidence type="ECO:0000256" key="12">
    <source>
        <dbReference type="ARBA" id="ARBA00077751"/>
    </source>
</evidence>
<dbReference type="GO" id="GO:0005739">
    <property type="term" value="C:mitochondrion"/>
    <property type="evidence" value="ECO:0007669"/>
    <property type="project" value="UniProtKB-SubCell"/>
</dbReference>
<dbReference type="EC" id="2.3.1.39" evidence="3"/>
<keyword evidence="4" id="KW-0444">Lipid biosynthesis</keyword>
<dbReference type="SUPFAM" id="SSF55048">
    <property type="entry name" value="Probable ACP-binding domain of malonyl-CoA ACP transacylase"/>
    <property type="match status" value="1"/>
</dbReference>
<dbReference type="PANTHER" id="PTHR47170">
    <property type="entry name" value="MALONYL-COA ACP TRANSACYLASE, ACP-BINDING"/>
    <property type="match status" value="1"/>
</dbReference>
<evidence type="ECO:0000256" key="5">
    <source>
        <dbReference type="ARBA" id="ARBA00022679"/>
    </source>
</evidence>
<dbReference type="InterPro" id="IPR016035">
    <property type="entry name" value="Acyl_Trfase/lysoPLipase"/>
</dbReference>
<proteinExistence type="inferred from homology"/>
<dbReference type="InterPro" id="IPR014043">
    <property type="entry name" value="Acyl_transferase_dom"/>
</dbReference>
<evidence type="ECO:0000259" key="14">
    <source>
        <dbReference type="SMART" id="SM00827"/>
    </source>
</evidence>
<evidence type="ECO:0000256" key="3">
    <source>
        <dbReference type="ARBA" id="ARBA00013258"/>
    </source>
</evidence>
<evidence type="ECO:0000256" key="10">
    <source>
        <dbReference type="ARBA" id="ARBA00023160"/>
    </source>
</evidence>
<keyword evidence="6" id="KW-0276">Fatty acid metabolism</keyword>
<evidence type="ECO:0000256" key="7">
    <source>
        <dbReference type="ARBA" id="ARBA00022946"/>
    </source>
</evidence>
<name>A0AAV2II60_LYMST</name>
<keyword evidence="8" id="KW-0443">Lipid metabolism</keyword>
<gene>
    <name evidence="15" type="ORF">GSLYS_00019372001</name>
</gene>
<evidence type="ECO:0000256" key="6">
    <source>
        <dbReference type="ARBA" id="ARBA00022832"/>
    </source>
</evidence>
<dbReference type="SMART" id="SM00827">
    <property type="entry name" value="PKS_AT"/>
    <property type="match status" value="1"/>
</dbReference>
<feature type="domain" description="Malonyl-CoA:ACP transacylase (MAT)" evidence="14">
    <location>
        <begin position="258"/>
        <end position="565"/>
    </location>
</feature>
<dbReference type="AlphaFoldDB" id="A0AAV2II60"/>
<keyword evidence="9" id="KW-0496">Mitochondrion</keyword>
<dbReference type="SUPFAM" id="SSF52151">
    <property type="entry name" value="FabD/lysophospholipase-like"/>
    <property type="match status" value="1"/>
</dbReference>
<feature type="compositionally biased region" description="Low complexity" evidence="13">
    <location>
        <begin position="140"/>
        <end position="150"/>
    </location>
</feature>
<comment type="similarity">
    <text evidence="11">Belongs to the type II malonyltransferase family.</text>
</comment>
<dbReference type="GO" id="GO:0006633">
    <property type="term" value="P:fatty acid biosynthetic process"/>
    <property type="evidence" value="ECO:0007669"/>
    <property type="project" value="UniProtKB-KW"/>
</dbReference>
<dbReference type="Proteomes" id="UP001497497">
    <property type="component" value="Unassembled WGS sequence"/>
</dbReference>
<dbReference type="Gene3D" id="3.40.366.10">
    <property type="entry name" value="Malonyl-Coenzyme A Acyl Carrier Protein, domain 2"/>
    <property type="match status" value="1"/>
</dbReference>
<evidence type="ECO:0000256" key="1">
    <source>
        <dbReference type="ARBA" id="ARBA00004173"/>
    </source>
</evidence>
<dbReference type="InterPro" id="IPR001227">
    <property type="entry name" value="Ac_transferase_dom_sf"/>
</dbReference>
<evidence type="ECO:0000256" key="4">
    <source>
        <dbReference type="ARBA" id="ARBA00022516"/>
    </source>
</evidence>
<comment type="pathway">
    <text evidence="2">Lipid metabolism; fatty acid biosynthesis.</text>
</comment>
<dbReference type="PANTHER" id="PTHR47170:SF2">
    <property type="entry name" value="MALONYL-COA:ACP TRANSACYLASE (MAT) DOMAIN-CONTAINING PROTEIN"/>
    <property type="match status" value="1"/>
</dbReference>
<sequence length="569" mass="63395">MTSIVIHHNRRLQAAAPFASKCLINLKKRTIIITSTRLTGVHSKKQINPDDKNLPIISSKPYFFPHTHTDENLAFIPNKNTAMINVIGPAKPFCTKFIYQQKTQRPYNSLLKKEILDFGLETNYHGKFFSQRCFSSSSGTTYDGSSNGNNPEKGSDPLQKLPRRLLKRLEKKGISETEFLSKLNNSLDDESAATAQKAFTGSKEDLEELLKNISTEPKYLSETDSFPSDMQRYKQWKKQELDTSSKPKVAPSLTSVVLFPGQGSQFVGMGKKLLHFPGVNDLYDEASSILGYDLLSLCLRGPKSELDKTVHCQPAVMITSLGAIEKFREEHPQVKAVENCVATAGFSVGEFAALVFSGMLSFPDAVKLVKVRAEAMQKASETVGGGMLTVFLAHDSDLKAAIRTAKDYCQERRGIEDPVCVVANYLFPECKVLAGHEEALEFISTNAKEFNILRTKRLPVSGAFHTKLMESAVQPLQRALAGMKVGSPKLTVYSNVTNSPYHPKTNFSYMLAQQLVKPVKWEQIMHGVYSRCQGLEFPNTYEVGPGRQMGTLLKQVNLQAYKQYHSVDV</sequence>
<protein>
    <recommendedName>
        <fullName evidence="3">[acyl-carrier-protein] S-malonyltransferase</fullName>
        <ecNumber evidence="3">2.3.1.39</ecNumber>
    </recommendedName>
    <alternativeName>
        <fullName evidence="12">[Acyl-carrier-protein] malonyltransferase</fullName>
    </alternativeName>
</protein>
<dbReference type="FunFam" id="3.30.70.250:FF:000005">
    <property type="entry name" value="Malonyl-CoA-acyl carrier protein transacylase, mitochondrial"/>
    <property type="match status" value="1"/>
</dbReference>
<dbReference type="EMBL" id="CAXITT010000759">
    <property type="protein sequence ID" value="CAL1545995.1"/>
    <property type="molecule type" value="Genomic_DNA"/>
</dbReference>
<reference evidence="15 16" key="1">
    <citation type="submission" date="2024-04" db="EMBL/GenBank/DDBJ databases">
        <authorList>
            <consortium name="Genoscope - CEA"/>
            <person name="William W."/>
        </authorList>
    </citation>
    <scope>NUCLEOTIDE SEQUENCE [LARGE SCALE GENOMIC DNA]</scope>
</reference>
<evidence type="ECO:0000256" key="8">
    <source>
        <dbReference type="ARBA" id="ARBA00023098"/>
    </source>
</evidence>
<dbReference type="InterPro" id="IPR052760">
    <property type="entry name" value="Mitochondrial_malonyltrans"/>
</dbReference>
<organism evidence="15 16">
    <name type="scientific">Lymnaea stagnalis</name>
    <name type="common">Great pond snail</name>
    <name type="synonym">Helix stagnalis</name>
    <dbReference type="NCBI Taxonomy" id="6523"/>
    <lineage>
        <taxon>Eukaryota</taxon>
        <taxon>Metazoa</taxon>
        <taxon>Spiralia</taxon>
        <taxon>Lophotrochozoa</taxon>
        <taxon>Mollusca</taxon>
        <taxon>Gastropoda</taxon>
        <taxon>Heterobranchia</taxon>
        <taxon>Euthyneura</taxon>
        <taxon>Panpulmonata</taxon>
        <taxon>Hygrophila</taxon>
        <taxon>Lymnaeoidea</taxon>
        <taxon>Lymnaeidae</taxon>
        <taxon>Lymnaea</taxon>
    </lineage>
</organism>
<keyword evidence="10" id="KW-0275">Fatty acid biosynthesis</keyword>
<evidence type="ECO:0000313" key="16">
    <source>
        <dbReference type="Proteomes" id="UP001497497"/>
    </source>
</evidence>
<evidence type="ECO:0000313" key="15">
    <source>
        <dbReference type="EMBL" id="CAL1545995.1"/>
    </source>
</evidence>